<feature type="domain" description="YopX protein" evidence="1">
    <location>
        <begin position="5"/>
        <end position="126"/>
    </location>
</feature>
<proteinExistence type="predicted"/>
<dbReference type="Gene3D" id="2.30.30.290">
    <property type="entry name" value="YopX-like domains"/>
    <property type="match status" value="1"/>
</dbReference>
<gene>
    <name evidence="2" type="ORF">AB8B22_08710</name>
</gene>
<name>A0AB39VG36_9FUSO</name>
<reference evidence="2" key="1">
    <citation type="submission" date="2024-07" db="EMBL/GenBank/DDBJ databases">
        <authorList>
            <person name="Li X.-J."/>
            <person name="Wang X."/>
        </authorList>
    </citation>
    <scope>NUCLEOTIDE SEQUENCE</scope>
    <source>
        <strain evidence="2">HSP-334</strain>
    </source>
</reference>
<dbReference type="Pfam" id="PF09643">
    <property type="entry name" value="YopX"/>
    <property type="match status" value="1"/>
</dbReference>
<dbReference type="AlphaFoldDB" id="A0AB39VG36"/>
<accession>A0AB39VG36</accession>
<dbReference type="InterPro" id="IPR023385">
    <property type="entry name" value="YopX-like_C"/>
</dbReference>
<organism evidence="2">
    <name type="scientific">Leptotrichia rugosa</name>
    <dbReference type="NCBI Taxonomy" id="3239302"/>
    <lineage>
        <taxon>Bacteria</taxon>
        <taxon>Fusobacteriati</taxon>
        <taxon>Fusobacteriota</taxon>
        <taxon>Fusobacteriia</taxon>
        <taxon>Fusobacteriales</taxon>
        <taxon>Leptotrichiaceae</taxon>
        <taxon>Leptotrichia</taxon>
    </lineage>
</organism>
<dbReference type="InterPro" id="IPR019096">
    <property type="entry name" value="YopX_protein"/>
</dbReference>
<protein>
    <submittedName>
        <fullName evidence="2">YopX family protein</fullName>
    </submittedName>
</protein>
<dbReference type="RefSeq" id="WP_369710826.1">
    <property type="nucleotide sequence ID" value="NZ_CP165644.1"/>
</dbReference>
<evidence type="ECO:0000313" key="2">
    <source>
        <dbReference type="EMBL" id="XDU66485.1"/>
    </source>
</evidence>
<dbReference type="InterPro" id="IPR010024">
    <property type="entry name" value="CHP16711"/>
</dbReference>
<dbReference type="KEGG" id="lrug:AB8B22_08710"/>
<sequence length="129" mass="15471">MREIKFRAWLKEDKKMENVKTMDFTDKTIRCLKKNEFINAYLLRRVSFDDVELMQYTGLKDKNDKEIYEGDVVVLNNIEIDNMCIVRYEHSSYRLEGWSLREDLSNVEAKFLEVVGNIYESKNLLEENN</sequence>
<evidence type="ECO:0000259" key="1">
    <source>
        <dbReference type="Pfam" id="PF09643"/>
    </source>
</evidence>
<dbReference type="NCBIfam" id="TIGR01671">
    <property type="entry name" value="phage_TIGR01671"/>
    <property type="match status" value="1"/>
</dbReference>
<dbReference type="EMBL" id="CP165644">
    <property type="protein sequence ID" value="XDU66485.1"/>
    <property type="molecule type" value="Genomic_DNA"/>
</dbReference>
<dbReference type="SUPFAM" id="SSF159006">
    <property type="entry name" value="YopX-like"/>
    <property type="match status" value="1"/>
</dbReference>